<keyword evidence="5" id="KW-1185">Reference proteome</keyword>
<keyword evidence="1 2" id="KW-0443">Lipid metabolism</keyword>
<dbReference type="AlphaFoldDB" id="A0A2D0N196"/>
<dbReference type="Proteomes" id="UP000223913">
    <property type="component" value="Unassembled WGS sequence"/>
</dbReference>
<reference evidence="4 5" key="1">
    <citation type="submission" date="2017-10" db="EMBL/GenBank/DDBJ databases">
        <title>The draft genome sequence of Lewinella nigricans NBRC 102662.</title>
        <authorList>
            <person name="Wang K."/>
        </authorList>
    </citation>
    <scope>NUCLEOTIDE SEQUENCE [LARGE SCALE GENOMIC DNA]</scope>
    <source>
        <strain evidence="4 5">NBRC 102662</strain>
    </source>
</reference>
<dbReference type="GO" id="GO:0016787">
    <property type="term" value="F:hydrolase activity"/>
    <property type="evidence" value="ECO:0007669"/>
    <property type="project" value="UniProtKB-UniRule"/>
</dbReference>
<feature type="short sequence motif" description="GXGXXG" evidence="2">
    <location>
        <begin position="64"/>
        <end position="69"/>
    </location>
</feature>
<proteinExistence type="predicted"/>
<evidence type="ECO:0000313" key="4">
    <source>
        <dbReference type="EMBL" id="PHN02294.1"/>
    </source>
</evidence>
<dbReference type="InterPro" id="IPR002641">
    <property type="entry name" value="PNPLA_dom"/>
</dbReference>
<dbReference type="GO" id="GO:0016042">
    <property type="term" value="P:lipid catabolic process"/>
    <property type="evidence" value="ECO:0007669"/>
    <property type="project" value="UniProtKB-UniRule"/>
</dbReference>
<feature type="short sequence motif" description="GXSXG" evidence="2">
    <location>
        <begin position="91"/>
        <end position="95"/>
    </location>
</feature>
<feature type="domain" description="PNPLA" evidence="3">
    <location>
        <begin position="60"/>
        <end position="327"/>
    </location>
</feature>
<feature type="active site" description="Nucleophile" evidence="2">
    <location>
        <position position="93"/>
    </location>
</feature>
<dbReference type="Gene3D" id="3.40.1090.10">
    <property type="entry name" value="Cytosolic phospholipase A2 catalytic domain"/>
    <property type="match status" value="1"/>
</dbReference>
<dbReference type="PANTHER" id="PTHR46394">
    <property type="entry name" value="ANNEXIN"/>
    <property type="match status" value="1"/>
</dbReference>
<gene>
    <name evidence="4" type="ORF">CRP01_32870</name>
</gene>
<keyword evidence="2" id="KW-0442">Lipid degradation</keyword>
<dbReference type="InterPro" id="IPR052580">
    <property type="entry name" value="Lipid_Hydrolase"/>
</dbReference>
<comment type="caution">
    <text evidence="4">The sequence shown here is derived from an EMBL/GenBank/DDBJ whole genome shotgun (WGS) entry which is preliminary data.</text>
</comment>
<feature type="short sequence motif" description="DGA/G" evidence="2">
    <location>
        <begin position="314"/>
        <end position="316"/>
    </location>
</feature>
<evidence type="ECO:0000256" key="1">
    <source>
        <dbReference type="ARBA" id="ARBA00023098"/>
    </source>
</evidence>
<organism evidence="4 5">
    <name type="scientific">Flavilitoribacter nigricans (strain ATCC 23147 / DSM 23189 / NBRC 102662 / NCIMB 1420 / SS-2)</name>
    <name type="common">Lewinella nigricans</name>
    <dbReference type="NCBI Taxonomy" id="1122177"/>
    <lineage>
        <taxon>Bacteria</taxon>
        <taxon>Pseudomonadati</taxon>
        <taxon>Bacteroidota</taxon>
        <taxon>Saprospiria</taxon>
        <taxon>Saprospirales</taxon>
        <taxon>Lewinellaceae</taxon>
        <taxon>Flavilitoribacter</taxon>
    </lineage>
</organism>
<dbReference type="EMBL" id="PDUD01000042">
    <property type="protein sequence ID" value="PHN02294.1"/>
    <property type="molecule type" value="Genomic_DNA"/>
</dbReference>
<dbReference type="SUPFAM" id="SSF52151">
    <property type="entry name" value="FabD/lysophospholipase-like"/>
    <property type="match status" value="1"/>
</dbReference>
<dbReference type="PANTHER" id="PTHR46394:SF1">
    <property type="entry name" value="PNPLA DOMAIN-CONTAINING PROTEIN"/>
    <property type="match status" value="1"/>
</dbReference>
<name>A0A2D0N196_FLAN2</name>
<dbReference type="Pfam" id="PF01734">
    <property type="entry name" value="Patatin"/>
    <property type="match status" value="1"/>
</dbReference>
<keyword evidence="2" id="KW-0378">Hydrolase</keyword>
<feature type="active site" description="Proton acceptor" evidence="2">
    <location>
        <position position="314"/>
    </location>
</feature>
<dbReference type="RefSeq" id="WP_099154322.1">
    <property type="nucleotide sequence ID" value="NZ_PDUD01000042.1"/>
</dbReference>
<dbReference type="OrthoDB" id="9770965at2"/>
<dbReference type="InterPro" id="IPR016035">
    <property type="entry name" value="Acyl_Trfase/lysoPLipase"/>
</dbReference>
<protein>
    <recommendedName>
        <fullName evidence="3">PNPLA domain-containing protein</fullName>
    </recommendedName>
</protein>
<evidence type="ECO:0000313" key="5">
    <source>
        <dbReference type="Proteomes" id="UP000223913"/>
    </source>
</evidence>
<evidence type="ECO:0000256" key="2">
    <source>
        <dbReference type="PROSITE-ProRule" id="PRU01161"/>
    </source>
</evidence>
<sequence length="626" mass="71003">MKQDKTPKAELSVAYFTEHPDVKKEIEDVLLPYLAKKKQENPNFSFSDVRDSAGNCYVDLVQEGGGVLGIALVGFTYALEKAGIRFLKMAGTSAGAINTVMLAAADVPAKPKSEKILEAIAGIDILNFVDGDKDARKFFKALMKGKGKINMAFRGVQVIDNFKKHLGLNPGNVFYQWLADTIESYGIRTVKELRERMESLPDELQEMIYPADKASERENDWPFALVAADITTESKTIMPKHGPLYFSQPEEVHPAYYVRASMAVPLFFHPLYRDPARFQERHPYLGQELPGKHELWESELHYHGETPDKVMFVDGGILSNFPIDIFHNWDKVPRRPTFGVKLGLSRTTYNKVEDMSTFGLIGAAFNSSRNMRDAEYIYNNPELNQLVAQINTGDHDWLNFALTNEEKLDLFYRGVQAGVAFLTGFDWEAYKSGRRRKLMSVVNRLSQDLSLLDKAEARRAKTRTRSRSMSPADLQKAKAVEAAQKALEDRLNTVKAFCEQIDILWIDGDYEESKEKNLPEVRFIESLDVNYRVHCLTEAEAEAQLLRKPQPFDVVISDIKRRNDPTAGIEFLKRMVAELGQGQMPPTIFYISDFDPSRGTPPYAFGITNSPTELMHLIVDVLQRKF</sequence>
<dbReference type="PROSITE" id="PS51635">
    <property type="entry name" value="PNPLA"/>
    <property type="match status" value="1"/>
</dbReference>
<accession>A0A2D0N196</accession>
<evidence type="ECO:0000259" key="3">
    <source>
        <dbReference type="PROSITE" id="PS51635"/>
    </source>
</evidence>